<dbReference type="Proteomes" id="UP001150238">
    <property type="component" value="Unassembled WGS sequence"/>
</dbReference>
<dbReference type="InterPro" id="IPR001810">
    <property type="entry name" value="F-box_dom"/>
</dbReference>
<accession>A0A9W9AN76</accession>
<gene>
    <name evidence="2" type="ORF">C8J55DRAFT_487222</name>
</gene>
<name>A0A9W9AN76_9AGAR</name>
<sequence>MSQFLLPSRIEGPIWLSPVEKAVLHKQVAMINQEIASLDSQKDIQLALLASVKNILSPARRVPNEVLAHIFDDVLYHPENSKKYYVQRNIGKTLYTLSRVCVVWRYVAHNTPRLWSTLCLSIPKHMSALIGDLEWVEEWLMRSKGLPLDVYLILPQNIKHWPGCASWFNKTCDSLVDRLHKFLEKIINEPAHHRNRVSSLILIGHSTFFSPLLKLPASSLPGLKRVFLQVTKDFSASLTQVKAFLGAPKLREVEIIEPYEESQLKTILLPAGQLINLKLMPGPGVVNSMFDPLIYKSFLQQCRNLVSLEILPPMNPIVPRYNFPTEGYIFLPVLKSLIFACSSSIWYSGISFLQCFIVPLLEDLDLDYGDIEFHDFCEIITKFQRQSGYIPNLRSLTVKLGSMDNTVLIPVLDFFPRINSLQLVGINFDMNFLFEAMTYNPSTEQNSLPVPKISTLELVFKMNNWDNSYPSKLLTMILSRTLPDGPGELQVDTGAATRGKKIRHEVGVGVHRLQRVSVCGSELEKATEDVAHIAEIPSTTIYSECWDCVG</sequence>
<comment type="caution">
    <text evidence="2">The sequence shown here is derived from an EMBL/GenBank/DDBJ whole genome shotgun (WGS) entry which is preliminary data.</text>
</comment>
<dbReference type="AlphaFoldDB" id="A0A9W9AN76"/>
<feature type="domain" description="F-box" evidence="1">
    <location>
        <begin position="61"/>
        <end position="121"/>
    </location>
</feature>
<evidence type="ECO:0000259" key="1">
    <source>
        <dbReference type="Pfam" id="PF12937"/>
    </source>
</evidence>
<dbReference type="InterPro" id="IPR032675">
    <property type="entry name" value="LRR_dom_sf"/>
</dbReference>
<evidence type="ECO:0000313" key="3">
    <source>
        <dbReference type="Proteomes" id="UP001150238"/>
    </source>
</evidence>
<organism evidence="2 3">
    <name type="scientific">Lentinula lateritia</name>
    <dbReference type="NCBI Taxonomy" id="40482"/>
    <lineage>
        <taxon>Eukaryota</taxon>
        <taxon>Fungi</taxon>
        <taxon>Dikarya</taxon>
        <taxon>Basidiomycota</taxon>
        <taxon>Agaricomycotina</taxon>
        <taxon>Agaricomycetes</taxon>
        <taxon>Agaricomycetidae</taxon>
        <taxon>Agaricales</taxon>
        <taxon>Marasmiineae</taxon>
        <taxon>Omphalotaceae</taxon>
        <taxon>Lentinula</taxon>
    </lineage>
</organism>
<protein>
    <recommendedName>
        <fullName evidence="1">F-box domain-containing protein</fullName>
    </recommendedName>
</protein>
<proteinExistence type="predicted"/>
<reference evidence="2" key="1">
    <citation type="submission" date="2022-08" db="EMBL/GenBank/DDBJ databases">
        <authorList>
            <consortium name="DOE Joint Genome Institute"/>
            <person name="Min B."/>
            <person name="Riley R."/>
            <person name="Sierra-Patev S."/>
            <person name="Naranjo-Ortiz M."/>
            <person name="Looney B."/>
            <person name="Konkel Z."/>
            <person name="Slot J.C."/>
            <person name="Sakamoto Y."/>
            <person name="Steenwyk J.L."/>
            <person name="Rokas A."/>
            <person name="Carro J."/>
            <person name="Camarero S."/>
            <person name="Ferreira P."/>
            <person name="Molpeceres G."/>
            <person name="Ruiz-Duenas F.J."/>
            <person name="Serrano A."/>
            <person name="Henrissat B."/>
            <person name="Drula E."/>
            <person name="Hughes K.W."/>
            <person name="Mata J.L."/>
            <person name="Ishikawa N.K."/>
            <person name="Vargas-Isla R."/>
            <person name="Ushijima S."/>
            <person name="Smith C.A."/>
            <person name="Ahrendt S."/>
            <person name="Andreopoulos W."/>
            <person name="He G."/>
            <person name="Labutti K."/>
            <person name="Lipzen A."/>
            <person name="Ng V."/>
            <person name="Sandor L."/>
            <person name="Barry K."/>
            <person name="Martinez A.T."/>
            <person name="Xiao Y."/>
            <person name="Gibbons J.G."/>
            <person name="Terashima K."/>
            <person name="Hibbett D.S."/>
            <person name="Grigoriev I.V."/>
        </authorList>
    </citation>
    <scope>NUCLEOTIDE SEQUENCE</scope>
    <source>
        <strain evidence="2">Sp2 HRB7682 ss15</strain>
    </source>
</reference>
<dbReference type="Gene3D" id="3.80.10.10">
    <property type="entry name" value="Ribonuclease Inhibitor"/>
    <property type="match status" value="1"/>
</dbReference>
<evidence type="ECO:0000313" key="2">
    <source>
        <dbReference type="EMBL" id="KAJ4487027.1"/>
    </source>
</evidence>
<dbReference type="Pfam" id="PF12937">
    <property type="entry name" value="F-box-like"/>
    <property type="match status" value="1"/>
</dbReference>
<reference evidence="2" key="2">
    <citation type="journal article" date="2023" name="Proc. Natl. Acad. Sci. U.S.A.">
        <title>A global phylogenomic analysis of the shiitake genus Lentinula.</title>
        <authorList>
            <person name="Sierra-Patev S."/>
            <person name="Min B."/>
            <person name="Naranjo-Ortiz M."/>
            <person name="Looney B."/>
            <person name="Konkel Z."/>
            <person name="Slot J.C."/>
            <person name="Sakamoto Y."/>
            <person name="Steenwyk J.L."/>
            <person name="Rokas A."/>
            <person name="Carro J."/>
            <person name="Camarero S."/>
            <person name="Ferreira P."/>
            <person name="Molpeceres G."/>
            <person name="Ruiz-Duenas F.J."/>
            <person name="Serrano A."/>
            <person name="Henrissat B."/>
            <person name="Drula E."/>
            <person name="Hughes K.W."/>
            <person name="Mata J.L."/>
            <person name="Ishikawa N.K."/>
            <person name="Vargas-Isla R."/>
            <person name="Ushijima S."/>
            <person name="Smith C.A."/>
            <person name="Donoghue J."/>
            <person name="Ahrendt S."/>
            <person name="Andreopoulos W."/>
            <person name="He G."/>
            <person name="LaButti K."/>
            <person name="Lipzen A."/>
            <person name="Ng V."/>
            <person name="Riley R."/>
            <person name="Sandor L."/>
            <person name="Barry K."/>
            <person name="Martinez A.T."/>
            <person name="Xiao Y."/>
            <person name="Gibbons J.G."/>
            <person name="Terashima K."/>
            <person name="Grigoriev I.V."/>
            <person name="Hibbett D."/>
        </authorList>
    </citation>
    <scope>NUCLEOTIDE SEQUENCE</scope>
    <source>
        <strain evidence="2">Sp2 HRB7682 ss15</strain>
    </source>
</reference>
<dbReference type="EMBL" id="JANVFS010000009">
    <property type="protein sequence ID" value="KAJ4487027.1"/>
    <property type="molecule type" value="Genomic_DNA"/>
</dbReference>